<accession>A0A366FRI9</accession>
<keyword evidence="3" id="KW-1185">Reference proteome</keyword>
<evidence type="ECO:0000313" key="3">
    <source>
        <dbReference type="Proteomes" id="UP000253529"/>
    </source>
</evidence>
<sequence>MTLVRETSPDDATVEAISDGLDAFNLLRAGPADWSPRFVVGRDGAGAVQAGMQVVVAYEWVFVRWLWVAEPFRNQGTGSRLLESAEAIARESGCRGVYLDTFTFQAPKFYERRGYREFGRLDDFPSGHSRIWLAKRL</sequence>
<dbReference type="Proteomes" id="UP000253529">
    <property type="component" value="Unassembled WGS sequence"/>
</dbReference>
<dbReference type="RefSeq" id="WP_113887914.1">
    <property type="nucleotide sequence ID" value="NZ_QNRK01000003.1"/>
</dbReference>
<dbReference type="OrthoDB" id="9787920at2"/>
<comment type="caution">
    <text evidence="2">The sequence shown here is derived from an EMBL/GenBank/DDBJ whole genome shotgun (WGS) entry which is preliminary data.</text>
</comment>
<evidence type="ECO:0000259" key="1">
    <source>
        <dbReference type="PROSITE" id="PS51186"/>
    </source>
</evidence>
<dbReference type="SUPFAM" id="SSF55729">
    <property type="entry name" value="Acyl-CoA N-acyltransferases (Nat)"/>
    <property type="match status" value="1"/>
</dbReference>
<evidence type="ECO:0000313" key="2">
    <source>
        <dbReference type="EMBL" id="RBP17294.1"/>
    </source>
</evidence>
<dbReference type="PROSITE" id="PS51186">
    <property type="entry name" value="GNAT"/>
    <property type="match status" value="1"/>
</dbReference>
<dbReference type="InterPro" id="IPR016181">
    <property type="entry name" value="Acyl_CoA_acyltransferase"/>
</dbReference>
<keyword evidence="2" id="KW-0808">Transferase</keyword>
<reference evidence="2 3" key="1">
    <citation type="submission" date="2018-06" db="EMBL/GenBank/DDBJ databases">
        <title>Genomic Encyclopedia of Type Strains, Phase IV (KMG-IV): sequencing the most valuable type-strain genomes for metagenomic binning, comparative biology and taxonomic classification.</title>
        <authorList>
            <person name="Goeker M."/>
        </authorList>
    </citation>
    <scope>NUCLEOTIDE SEQUENCE [LARGE SCALE GENOMIC DNA]</scope>
    <source>
        <strain evidence="2 3">DSM 24875</strain>
    </source>
</reference>
<dbReference type="AlphaFoldDB" id="A0A366FRI9"/>
<dbReference type="Gene3D" id="3.40.630.30">
    <property type="match status" value="1"/>
</dbReference>
<feature type="domain" description="N-acetyltransferase" evidence="1">
    <location>
        <begin position="1"/>
        <end position="137"/>
    </location>
</feature>
<protein>
    <submittedName>
        <fullName evidence="2">Acetyltransferase (GNAT) family protein</fullName>
    </submittedName>
</protein>
<dbReference type="Pfam" id="PF13508">
    <property type="entry name" value="Acetyltransf_7"/>
    <property type="match status" value="1"/>
</dbReference>
<name>A0A366FRI9_9HYPH</name>
<gene>
    <name evidence="2" type="ORF">DFR50_103181</name>
</gene>
<dbReference type="EMBL" id="QNRK01000003">
    <property type="protein sequence ID" value="RBP17294.1"/>
    <property type="molecule type" value="Genomic_DNA"/>
</dbReference>
<dbReference type="InterPro" id="IPR000182">
    <property type="entry name" value="GNAT_dom"/>
</dbReference>
<dbReference type="CDD" id="cd04301">
    <property type="entry name" value="NAT_SF"/>
    <property type="match status" value="1"/>
</dbReference>
<organism evidence="2 3">
    <name type="scientific">Roseiarcus fermentans</name>
    <dbReference type="NCBI Taxonomy" id="1473586"/>
    <lineage>
        <taxon>Bacteria</taxon>
        <taxon>Pseudomonadati</taxon>
        <taxon>Pseudomonadota</taxon>
        <taxon>Alphaproteobacteria</taxon>
        <taxon>Hyphomicrobiales</taxon>
        <taxon>Roseiarcaceae</taxon>
        <taxon>Roseiarcus</taxon>
    </lineage>
</organism>
<proteinExistence type="predicted"/>
<dbReference type="GO" id="GO:0016747">
    <property type="term" value="F:acyltransferase activity, transferring groups other than amino-acyl groups"/>
    <property type="evidence" value="ECO:0007669"/>
    <property type="project" value="InterPro"/>
</dbReference>